<keyword evidence="2" id="KW-1185">Reference proteome</keyword>
<name>E7ABT6_HELFC</name>
<proteinExistence type="predicted"/>
<dbReference type="GeneID" id="36133615"/>
<accession>E7ABT6</accession>
<gene>
    <name evidence="1" type="ordered locus">Hfelis_08250</name>
</gene>
<sequence>MLQIEKILKQARGKMRSNTHVERLKSDMRRVIKTCKSFSKRVVLLSFEVVRRLFPNFCRINCLRILKVLWWFSRRDSELNVAMLQQINCDHGLDERIWQSMLDKMENWLKENGILMRTLLTLVPHEKAFERLFAVYLGFGDARLTHTERMEWLVFNLKILQNLQAYDGSERKDFLTLRRVEFYTFIDAGGGGDIFFLSST</sequence>
<organism evidence="1 2">
    <name type="scientific">Helicobacter felis (strain ATCC 49179 / CCUG 28539 / NCTC 12436 / CS1)</name>
    <dbReference type="NCBI Taxonomy" id="936155"/>
    <lineage>
        <taxon>Bacteria</taxon>
        <taxon>Pseudomonadati</taxon>
        <taxon>Campylobacterota</taxon>
        <taxon>Epsilonproteobacteria</taxon>
        <taxon>Campylobacterales</taxon>
        <taxon>Helicobacteraceae</taxon>
        <taxon>Helicobacter</taxon>
    </lineage>
</organism>
<dbReference type="HOGENOM" id="CLU_1364640_0_0_7"/>
<dbReference type="Proteomes" id="UP000007934">
    <property type="component" value="Chromosome"/>
</dbReference>
<dbReference type="AlphaFoldDB" id="E7ABT6"/>
<evidence type="ECO:0000313" key="1">
    <source>
        <dbReference type="EMBL" id="CBY82909.1"/>
    </source>
</evidence>
<evidence type="ECO:0000313" key="2">
    <source>
        <dbReference type="Proteomes" id="UP000007934"/>
    </source>
</evidence>
<dbReference type="STRING" id="936155.HFELIS_08250"/>
<dbReference type="RefSeq" id="WP_013469275.1">
    <property type="nucleotide sequence ID" value="NC_014810.2"/>
</dbReference>
<protein>
    <submittedName>
        <fullName evidence="1">Uncharacterized protein</fullName>
    </submittedName>
</protein>
<dbReference type="EMBL" id="FQ670179">
    <property type="protein sequence ID" value="CBY82909.1"/>
    <property type="molecule type" value="Genomic_DNA"/>
</dbReference>
<dbReference type="KEGG" id="hfe:HFELIS_08250"/>
<reference evidence="1 2" key="1">
    <citation type="journal article" date="2011" name="Genome Biol. Evol.">
        <title>Comparative whole genome sequence analysis of the carcinogenic bacterial model pathogen Helicobacter felis.</title>
        <authorList>
            <person name="Arnold I.C."/>
            <person name="Zigova Z."/>
            <person name="Holden M."/>
            <person name="Lawley T.D."/>
            <person name="Rad R."/>
            <person name="Dougan G."/>
            <person name="Falkow S."/>
            <person name="Bentley S.D."/>
            <person name="Muller A."/>
        </authorList>
    </citation>
    <scope>NUCLEOTIDE SEQUENCE [LARGE SCALE GENOMIC DNA]</scope>
    <source>
        <strain evidence="2">ATCC 49179 / CCUG 28539 / NCTC 12436 / CS1</strain>
    </source>
</reference>